<organism evidence="1 2">
    <name type="scientific">Austropuccinia psidii MF-1</name>
    <dbReference type="NCBI Taxonomy" id="1389203"/>
    <lineage>
        <taxon>Eukaryota</taxon>
        <taxon>Fungi</taxon>
        <taxon>Dikarya</taxon>
        <taxon>Basidiomycota</taxon>
        <taxon>Pucciniomycotina</taxon>
        <taxon>Pucciniomycetes</taxon>
        <taxon>Pucciniales</taxon>
        <taxon>Sphaerophragmiaceae</taxon>
        <taxon>Austropuccinia</taxon>
    </lineage>
</organism>
<evidence type="ECO:0000313" key="1">
    <source>
        <dbReference type="EMBL" id="MBW0478268.1"/>
    </source>
</evidence>
<comment type="caution">
    <text evidence="1">The sequence shown here is derived from an EMBL/GenBank/DDBJ whole genome shotgun (WGS) entry which is preliminary data.</text>
</comment>
<accession>A0A9Q3GS99</accession>
<keyword evidence="2" id="KW-1185">Reference proteome</keyword>
<dbReference type="Proteomes" id="UP000765509">
    <property type="component" value="Unassembled WGS sequence"/>
</dbReference>
<dbReference type="AlphaFoldDB" id="A0A9Q3GS99"/>
<evidence type="ECO:0000313" key="2">
    <source>
        <dbReference type="Proteomes" id="UP000765509"/>
    </source>
</evidence>
<dbReference type="EMBL" id="AVOT02005114">
    <property type="protein sequence ID" value="MBW0478268.1"/>
    <property type="molecule type" value="Genomic_DNA"/>
</dbReference>
<name>A0A9Q3GS99_9BASI</name>
<reference evidence="1" key="1">
    <citation type="submission" date="2021-03" db="EMBL/GenBank/DDBJ databases">
        <title>Draft genome sequence of rust myrtle Austropuccinia psidii MF-1, a brazilian biotype.</title>
        <authorList>
            <person name="Quecine M.C."/>
            <person name="Pachon D.M.R."/>
            <person name="Bonatelli M.L."/>
            <person name="Correr F.H."/>
            <person name="Franceschini L.M."/>
            <person name="Leite T.F."/>
            <person name="Margarido G.R.A."/>
            <person name="Almeida C.A."/>
            <person name="Ferrarezi J.A."/>
            <person name="Labate C.A."/>
        </authorList>
    </citation>
    <scope>NUCLEOTIDE SEQUENCE</scope>
    <source>
        <strain evidence="1">MF-1</strain>
    </source>
</reference>
<sequence length="83" mass="9394">MCQHCSTQTNSSPEGDREVVEFTPFQYKQHIEKLKPSIEPNAIPNFPVLASGSECPQILLAQIFPKDYSQLPRIMFSTPWGVN</sequence>
<protein>
    <submittedName>
        <fullName evidence="1">Uncharacterized protein</fullName>
    </submittedName>
</protein>
<gene>
    <name evidence="1" type="ORF">O181_017983</name>
</gene>
<proteinExistence type="predicted"/>